<dbReference type="Proteomes" id="UP000621500">
    <property type="component" value="Unassembled WGS sequence"/>
</dbReference>
<evidence type="ECO:0000313" key="2">
    <source>
        <dbReference type="EMBL" id="GIG95667.1"/>
    </source>
</evidence>
<feature type="signal peptide" evidence="1">
    <location>
        <begin position="1"/>
        <end position="32"/>
    </location>
</feature>
<evidence type="ECO:0008006" key="4">
    <source>
        <dbReference type="Google" id="ProtNLM"/>
    </source>
</evidence>
<dbReference type="RefSeq" id="WP_203857244.1">
    <property type="nucleotide sequence ID" value="NZ_BAAAZQ010000007.1"/>
</dbReference>
<dbReference type="EMBL" id="BONX01000011">
    <property type="protein sequence ID" value="GIG95667.1"/>
    <property type="molecule type" value="Genomic_DNA"/>
</dbReference>
<keyword evidence="1" id="KW-0732">Signal</keyword>
<accession>A0ABQ4ELP4</accession>
<proteinExistence type="predicted"/>
<sequence>MKASFNSRRMLAWTAPVALTLTALAPALPTQAAAKPTPPTITVGPVDKDLNGDGVADLVTVGGPDTGLGSGVWSALGVTSRKTGVGTGQVQAAVNIGLHGNGAGGTASPAEFDGAQIITGRFFGETEEDFLVYYPGGVHAGGGLVIRGAGDGTMPDPYRSGNVQTIIRDQLLDANGNSPLTLVNGYVADGLDNGLPDLIGISGDATNGYRLDYHPNWGIPNGYFSTTTLTNPTPTGGYDWQNWSIASTETASGLALFLRNATTGDLYLWTGVTMVDNGDSTGTLTHIQYQVAANWNTGVAISTLWAADINTDGTPDLWTVLPNGTYRAYLISGLSTGGTATVTTTRAKPLA</sequence>
<comment type="caution">
    <text evidence="2">The sequence shown here is derived from an EMBL/GenBank/DDBJ whole genome shotgun (WGS) entry which is preliminary data.</text>
</comment>
<organism evidence="2 3">
    <name type="scientific">Plantactinospora mayteni</name>
    <dbReference type="NCBI Taxonomy" id="566021"/>
    <lineage>
        <taxon>Bacteria</taxon>
        <taxon>Bacillati</taxon>
        <taxon>Actinomycetota</taxon>
        <taxon>Actinomycetes</taxon>
        <taxon>Micromonosporales</taxon>
        <taxon>Micromonosporaceae</taxon>
        <taxon>Plantactinospora</taxon>
    </lineage>
</organism>
<evidence type="ECO:0000256" key="1">
    <source>
        <dbReference type="SAM" id="SignalP"/>
    </source>
</evidence>
<keyword evidence="3" id="KW-1185">Reference proteome</keyword>
<protein>
    <recommendedName>
        <fullName evidence="4">VCBS repeat-containing protein</fullName>
    </recommendedName>
</protein>
<name>A0ABQ4ELP4_9ACTN</name>
<evidence type="ECO:0000313" key="3">
    <source>
        <dbReference type="Proteomes" id="UP000621500"/>
    </source>
</evidence>
<feature type="chain" id="PRO_5045079628" description="VCBS repeat-containing protein" evidence="1">
    <location>
        <begin position="33"/>
        <end position="351"/>
    </location>
</feature>
<gene>
    <name evidence="2" type="ORF">Pma05_22400</name>
</gene>
<reference evidence="2 3" key="1">
    <citation type="submission" date="2021-01" db="EMBL/GenBank/DDBJ databases">
        <title>Whole genome shotgun sequence of Plantactinospora mayteni NBRC 109088.</title>
        <authorList>
            <person name="Komaki H."/>
            <person name="Tamura T."/>
        </authorList>
    </citation>
    <scope>NUCLEOTIDE SEQUENCE [LARGE SCALE GENOMIC DNA]</scope>
    <source>
        <strain evidence="2 3">NBRC 109088</strain>
    </source>
</reference>